<keyword evidence="1" id="KW-1133">Transmembrane helix</keyword>
<evidence type="ECO:0000313" key="3">
    <source>
        <dbReference type="Proteomes" id="UP000011661"/>
    </source>
</evidence>
<organism evidence="2 3">
    <name type="scientific">Natronorubrum sulfidifaciens JCM 14089</name>
    <dbReference type="NCBI Taxonomy" id="1230460"/>
    <lineage>
        <taxon>Archaea</taxon>
        <taxon>Methanobacteriati</taxon>
        <taxon>Methanobacteriota</taxon>
        <taxon>Stenosarchaea group</taxon>
        <taxon>Halobacteria</taxon>
        <taxon>Halobacteriales</taxon>
        <taxon>Natrialbaceae</taxon>
        <taxon>Natronorubrum</taxon>
    </lineage>
</organism>
<dbReference type="eggNOG" id="arCOG02859">
    <property type="taxonomic scope" value="Archaea"/>
</dbReference>
<evidence type="ECO:0000313" key="2">
    <source>
        <dbReference type="EMBL" id="ELY45700.1"/>
    </source>
</evidence>
<keyword evidence="1" id="KW-0472">Membrane</keyword>
<sequence>MRLAVRLAIVALSLTALLGLCVHYGATYDDNWPHPTGDQLRDDYDAYAGERVLLIGDVQAVDGDTLEVHITDSADRTAADLEVHAPDTTVDSGGTVQVYGVLEADQTVTTADVVVVNPDSHALYYKLGVSVVGVLLAIGYLFRHWRIDPRTLALEPRPTDTTNDG</sequence>
<comment type="caution">
    <text evidence="2">The sequence shown here is derived from an EMBL/GenBank/DDBJ whole genome shotgun (WGS) entry which is preliminary data.</text>
</comment>
<dbReference type="AlphaFoldDB" id="L9W856"/>
<name>L9W856_9EURY</name>
<dbReference type="STRING" id="1230460.C495_07965"/>
<dbReference type="RefSeq" id="WP_008161709.1">
    <property type="nucleotide sequence ID" value="NZ_AOHX01000033.1"/>
</dbReference>
<dbReference type="InterPro" id="IPR012340">
    <property type="entry name" value="NA-bd_OB-fold"/>
</dbReference>
<dbReference type="EMBL" id="AOHX01000033">
    <property type="protein sequence ID" value="ELY45700.1"/>
    <property type="molecule type" value="Genomic_DNA"/>
</dbReference>
<gene>
    <name evidence="2" type="ORF">C495_07965</name>
</gene>
<reference evidence="2 3" key="1">
    <citation type="journal article" date="2014" name="PLoS Genet.">
        <title>Phylogenetically driven sequencing of extremely halophilic archaea reveals strategies for static and dynamic osmo-response.</title>
        <authorList>
            <person name="Becker E.A."/>
            <person name="Seitzer P.M."/>
            <person name="Tritt A."/>
            <person name="Larsen D."/>
            <person name="Krusor M."/>
            <person name="Yao A.I."/>
            <person name="Wu D."/>
            <person name="Madern D."/>
            <person name="Eisen J.A."/>
            <person name="Darling A.E."/>
            <person name="Facciotti M.T."/>
        </authorList>
    </citation>
    <scope>NUCLEOTIDE SEQUENCE [LARGE SCALE GENOMIC DNA]</scope>
    <source>
        <strain evidence="2 3">JCM 14089</strain>
    </source>
</reference>
<dbReference type="PATRIC" id="fig|1230460.4.peg.1608"/>
<protein>
    <submittedName>
        <fullName evidence="2">OB-fold tRNA/helicase-type nucleic acid binding protein</fullName>
    </submittedName>
</protein>
<dbReference type="InterPro" id="IPR058927">
    <property type="entry name" value="OB_2TM"/>
</dbReference>
<dbReference type="Proteomes" id="UP000011661">
    <property type="component" value="Unassembled WGS sequence"/>
</dbReference>
<dbReference type="Gene3D" id="2.40.50.140">
    <property type="entry name" value="Nucleic acid-binding proteins"/>
    <property type="match status" value="1"/>
</dbReference>
<dbReference type="OrthoDB" id="268419at2157"/>
<keyword evidence="2" id="KW-0378">Hydrolase</keyword>
<keyword evidence="2" id="KW-0347">Helicase</keyword>
<dbReference type="Pfam" id="PF26045">
    <property type="entry name" value="OB_2TM_halo"/>
    <property type="match status" value="1"/>
</dbReference>
<keyword evidence="3" id="KW-1185">Reference proteome</keyword>
<keyword evidence="2" id="KW-0547">Nucleotide-binding</keyword>
<keyword evidence="1" id="KW-0812">Transmembrane</keyword>
<proteinExistence type="predicted"/>
<accession>L9W856</accession>
<keyword evidence="2" id="KW-0067">ATP-binding</keyword>
<feature type="transmembrane region" description="Helical" evidence="1">
    <location>
        <begin position="123"/>
        <end position="142"/>
    </location>
</feature>
<dbReference type="GO" id="GO:0004386">
    <property type="term" value="F:helicase activity"/>
    <property type="evidence" value="ECO:0007669"/>
    <property type="project" value="UniProtKB-KW"/>
</dbReference>
<evidence type="ECO:0000256" key="1">
    <source>
        <dbReference type="SAM" id="Phobius"/>
    </source>
</evidence>